<keyword evidence="5 10" id="KW-0472">Membrane</keyword>
<feature type="transmembrane region" description="Helical" evidence="10">
    <location>
        <begin position="177"/>
        <end position="201"/>
    </location>
</feature>
<evidence type="ECO:0000256" key="8">
    <source>
        <dbReference type="ARBA" id="ARBA00023224"/>
    </source>
</evidence>
<dbReference type="PANTHER" id="PTHR24232">
    <property type="entry name" value="G-PROTEIN COUPLED RECEPTOR"/>
    <property type="match status" value="1"/>
</dbReference>
<feature type="transmembrane region" description="Helical" evidence="10">
    <location>
        <begin position="12"/>
        <end position="36"/>
    </location>
</feature>
<evidence type="ECO:0000313" key="12">
    <source>
        <dbReference type="EMBL" id="KAG5281245.1"/>
    </source>
</evidence>
<dbReference type="GO" id="GO:0035025">
    <property type="term" value="P:positive regulation of Rho protein signal transduction"/>
    <property type="evidence" value="ECO:0007669"/>
    <property type="project" value="TreeGrafter"/>
</dbReference>
<keyword evidence="8 9" id="KW-0807">Transducer</keyword>
<evidence type="ECO:0000256" key="7">
    <source>
        <dbReference type="ARBA" id="ARBA00023180"/>
    </source>
</evidence>
<evidence type="ECO:0000259" key="11">
    <source>
        <dbReference type="PROSITE" id="PS50262"/>
    </source>
</evidence>
<comment type="subcellular location">
    <subcellularLocation>
        <location evidence="1">Membrane</location>
        <topology evidence="1">Multi-pass membrane protein</topology>
    </subcellularLocation>
</comment>
<evidence type="ECO:0000256" key="6">
    <source>
        <dbReference type="ARBA" id="ARBA00023170"/>
    </source>
</evidence>
<dbReference type="PRINTS" id="PR00237">
    <property type="entry name" value="GPCRRHODOPSN"/>
</dbReference>
<feature type="transmembrane region" description="Helical" evidence="10">
    <location>
        <begin position="127"/>
        <end position="148"/>
    </location>
</feature>
<comment type="similarity">
    <text evidence="9">Belongs to the G-protein coupled receptor 1 family.</text>
</comment>
<organism evidence="12 13">
    <name type="scientific">Alosa alosa</name>
    <name type="common">allis shad</name>
    <dbReference type="NCBI Taxonomy" id="278164"/>
    <lineage>
        <taxon>Eukaryota</taxon>
        <taxon>Metazoa</taxon>
        <taxon>Chordata</taxon>
        <taxon>Craniata</taxon>
        <taxon>Vertebrata</taxon>
        <taxon>Euteleostomi</taxon>
        <taxon>Actinopterygii</taxon>
        <taxon>Neopterygii</taxon>
        <taxon>Teleostei</taxon>
        <taxon>Clupei</taxon>
        <taxon>Clupeiformes</taxon>
        <taxon>Clupeoidei</taxon>
        <taxon>Clupeidae</taxon>
        <taxon>Alosa</taxon>
    </lineage>
</organism>
<dbReference type="PRINTS" id="PR01157">
    <property type="entry name" value="P2YPURNOCPTR"/>
</dbReference>
<dbReference type="Proteomes" id="UP000823561">
    <property type="component" value="Chromosome 5"/>
</dbReference>
<accession>A0AAV6H1P1</accession>
<dbReference type="PROSITE" id="PS50262">
    <property type="entry name" value="G_PROTEIN_RECEP_F1_2"/>
    <property type="match status" value="1"/>
</dbReference>
<name>A0AAV6H1P1_9TELE</name>
<dbReference type="InterPro" id="IPR017452">
    <property type="entry name" value="GPCR_Rhodpsn_7TM"/>
</dbReference>
<feature type="transmembrane region" description="Helical" evidence="10">
    <location>
        <begin position="222"/>
        <end position="245"/>
    </location>
</feature>
<proteinExistence type="inferred from homology"/>
<dbReference type="GO" id="GO:0005886">
    <property type="term" value="C:plasma membrane"/>
    <property type="evidence" value="ECO:0007669"/>
    <property type="project" value="TreeGrafter"/>
</dbReference>
<protein>
    <recommendedName>
        <fullName evidence="11">G-protein coupled receptors family 1 profile domain-containing protein</fullName>
    </recommendedName>
</protein>
<keyword evidence="4 9" id="KW-0297">G-protein coupled receptor</keyword>
<feature type="transmembrane region" description="Helical" evidence="10">
    <location>
        <begin position="265"/>
        <end position="285"/>
    </location>
</feature>
<feature type="transmembrane region" description="Helical" evidence="10">
    <location>
        <begin position="48"/>
        <end position="70"/>
    </location>
</feature>
<reference evidence="12" key="1">
    <citation type="submission" date="2020-10" db="EMBL/GenBank/DDBJ databases">
        <title>Chromosome-scale genome assembly of the Allis shad, Alosa alosa.</title>
        <authorList>
            <person name="Margot Z."/>
            <person name="Christophe K."/>
            <person name="Cabau C."/>
            <person name="Louis A."/>
            <person name="Berthelot C."/>
            <person name="Parey E."/>
            <person name="Roest Crollius H."/>
            <person name="Montfort J."/>
            <person name="Robinson-Rechavi M."/>
            <person name="Bucao C."/>
            <person name="Bouchez O."/>
            <person name="Gislard M."/>
            <person name="Lluch J."/>
            <person name="Milhes M."/>
            <person name="Lampietro C."/>
            <person name="Lopez Roques C."/>
            <person name="Donnadieu C."/>
            <person name="Braasch I."/>
            <person name="Desvignes T."/>
            <person name="Postlethwait J."/>
            <person name="Bobe J."/>
            <person name="Guiguen Y."/>
        </authorList>
    </citation>
    <scope>NUCLEOTIDE SEQUENCE</scope>
    <source>
        <strain evidence="12">M-15738</strain>
        <tissue evidence="12">Blood</tissue>
    </source>
</reference>
<gene>
    <name evidence="12" type="ORF">AALO_G00069010</name>
</gene>
<evidence type="ECO:0000256" key="10">
    <source>
        <dbReference type="SAM" id="Phobius"/>
    </source>
</evidence>
<dbReference type="PROSITE" id="PS00237">
    <property type="entry name" value="G_PROTEIN_RECEP_F1_1"/>
    <property type="match status" value="1"/>
</dbReference>
<feature type="domain" description="G-protein coupled receptors family 1 profile" evidence="11">
    <location>
        <begin position="28"/>
        <end position="282"/>
    </location>
</feature>
<dbReference type="GO" id="GO:0004930">
    <property type="term" value="F:G protein-coupled receptor activity"/>
    <property type="evidence" value="ECO:0007669"/>
    <property type="project" value="UniProtKB-KW"/>
</dbReference>
<keyword evidence="2 9" id="KW-0812">Transmembrane</keyword>
<keyword evidence="6 9" id="KW-0675">Receptor</keyword>
<comment type="caution">
    <text evidence="12">The sequence shown here is derived from an EMBL/GenBank/DDBJ whole genome shotgun (WGS) entry which is preliminary data.</text>
</comment>
<evidence type="ECO:0000256" key="3">
    <source>
        <dbReference type="ARBA" id="ARBA00022989"/>
    </source>
</evidence>
<dbReference type="Pfam" id="PF00001">
    <property type="entry name" value="7tm_1"/>
    <property type="match status" value="1"/>
</dbReference>
<keyword evidence="3 10" id="KW-1133">Transmembrane helix</keyword>
<dbReference type="Gene3D" id="1.20.1070.10">
    <property type="entry name" value="Rhodopsin 7-helix transmembrane proteins"/>
    <property type="match status" value="1"/>
</dbReference>
<evidence type="ECO:0000256" key="2">
    <source>
        <dbReference type="ARBA" id="ARBA00022692"/>
    </source>
</evidence>
<keyword evidence="13" id="KW-1185">Reference proteome</keyword>
<dbReference type="InterPro" id="IPR000276">
    <property type="entry name" value="GPCR_Rhodpsn"/>
</dbReference>
<dbReference type="GO" id="GO:0007200">
    <property type="term" value="P:phospholipase C-activating G protein-coupled receptor signaling pathway"/>
    <property type="evidence" value="ECO:0007669"/>
    <property type="project" value="TreeGrafter"/>
</dbReference>
<keyword evidence="7" id="KW-0325">Glycoprotein</keyword>
<dbReference type="PANTHER" id="PTHR24232:SF105">
    <property type="entry name" value="URACIL NUCLEOTIDE_CYSTEINYL LEUKOTRIENE RECEPTOR-LIKE"/>
    <property type="match status" value="1"/>
</dbReference>
<evidence type="ECO:0000256" key="5">
    <source>
        <dbReference type="ARBA" id="ARBA00023136"/>
    </source>
</evidence>
<dbReference type="EMBL" id="JADWDJ010000005">
    <property type="protein sequence ID" value="KAG5281245.1"/>
    <property type="molecule type" value="Genomic_DNA"/>
</dbReference>
<evidence type="ECO:0000256" key="9">
    <source>
        <dbReference type="RuleBase" id="RU000688"/>
    </source>
</evidence>
<dbReference type="SUPFAM" id="SSF81321">
    <property type="entry name" value="Family A G protein-coupled receptor-like"/>
    <property type="match status" value="1"/>
</dbReference>
<sequence>MGLNTEKRGENVTLAVFYTIVFLLSVPANAMALWVFCHPKNGTSVARVYLTHLAMADMCYVLLLPMRVVYHASAGDWILGEVACRLSGFLFYLNLYCSLYFMTCISFDRFLAVVFPIRSLSWRKTAYAKVVCAILWVTVTVSMAPVLFSKQTIASQLDRNNVTVCQQLYLESPSPRALLSTTVAFTVPLVVLSLSYILILFKLRSAKQQTQSPVHLKAKRMVVLTLVNFLVAFLPYHVHRFIYIVRYNQEDLSDVEVTSLTLGNRVTSALTCVNGVIDPLMYFFLTETYQRTLLKLLGRSKSPRADQYTSPGVDLSSAF</sequence>
<feature type="transmembrane region" description="Helical" evidence="10">
    <location>
        <begin position="90"/>
        <end position="115"/>
    </location>
</feature>
<evidence type="ECO:0000256" key="4">
    <source>
        <dbReference type="ARBA" id="ARBA00023040"/>
    </source>
</evidence>
<evidence type="ECO:0000313" key="13">
    <source>
        <dbReference type="Proteomes" id="UP000823561"/>
    </source>
</evidence>
<evidence type="ECO:0000256" key="1">
    <source>
        <dbReference type="ARBA" id="ARBA00004141"/>
    </source>
</evidence>
<dbReference type="AlphaFoldDB" id="A0AAV6H1P1"/>